<feature type="signal peptide" evidence="2">
    <location>
        <begin position="1"/>
        <end position="21"/>
    </location>
</feature>
<dbReference type="SUPFAM" id="SSF53850">
    <property type="entry name" value="Periplasmic binding protein-like II"/>
    <property type="match status" value="1"/>
</dbReference>
<evidence type="ECO:0000313" key="3">
    <source>
        <dbReference type="EMBL" id="KUO17453.1"/>
    </source>
</evidence>
<evidence type="ECO:0000313" key="4">
    <source>
        <dbReference type="Proteomes" id="UP000053260"/>
    </source>
</evidence>
<evidence type="ECO:0000256" key="2">
    <source>
        <dbReference type="SAM" id="SignalP"/>
    </source>
</evidence>
<dbReference type="Pfam" id="PF01547">
    <property type="entry name" value="SBP_bac_1"/>
    <property type="match status" value="1"/>
</dbReference>
<gene>
    <name evidence="3" type="ORF">AQJ91_30455</name>
</gene>
<feature type="region of interest" description="Disordered" evidence="1">
    <location>
        <begin position="50"/>
        <end position="90"/>
    </location>
</feature>
<proteinExistence type="predicted"/>
<organism evidence="3 4">
    <name type="scientific">Streptomyces dysideae</name>
    <dbReference type="NCBI Taxonomy" id="909626"/>
    <lineage>
        <taxon>Bacteria</taxon>
        <taxon>Bacillati</taxon>
        <taxon>Actinomycetota</taxon>
        <taxon>Actinomycetes</taxon>
        <taxon>Kitasatosporales</taxon>
        <taxon>Streptomycetaceae</taxon>
        <taxon>Streptomyces</taxon>
    </lineage>
</organism>
<dbReference type="PROSITE" id="PS51257">
    <property type="entry name" value="PROKAR_LIPOPROTEIN"/>
    <property type="match status" value="1"/>
</dbReference>
<sequence length="549" mass="59029">MPSMSRRTLLRSMAAAGTAVSAPGLLTACSTGSGEGDTSNAGKKLADWPAHQAPEGAKPDLAPTDEGVQPGYTSYPSDLTTSVARTPGDGSTIRVMSVTFGTPPKGRADNQYWRAVEKALGVKIEYTVVPTDDYQKKMATVMAGDPESLPDIINVFAGFVLPREAQFVQRRAQDLTPYLSGEAVRDYPNLAGIPTHAWRDMGRIGGRIYGIPLERPLPGSTLWTNQDLFTDAGMREGWTSQDFATVARKATRGTTYALGAATGSLFGNAVHAAAHNAPAGWAVDKDGTFRPNFTDERYKAAVAFQAELRKNGSYHPDAASMATPELGTLFLNGTVGSMQNGFGAYQTLYPDSKGLLTPAPALPYGVDGTPGGIVAARRSFGYTVLKKAKKERIELLLRLLDYLAAPFGTKEWELVHYGLEGVHFTRGKDGSPQPNKLGEVENVSNLPFRYLAEGPQVLFVPGRPEAVRAVHAWQRKVVPVAVRDASFGLQSRTNTTQGTTLKALMDDTVTSVVAGRAPMSAYDDAVQKWRSRGGDRMAEEYAKEYAANA</sequence>
<name>A0A101UV60_9ACTN</name>
<dbReference type="STRING" id="909626.AQJ91_30455"/>
<feature type="compositionally biased region" description="Polar residues" evidence="1">
    <location>
        <begin position="71"/>
        <end position="84"/>
    </location>
</feature>
<dbReference type="Gene3D" id="3.40.190.10">
    <property type="entry name" value="Periplasmic binding protein-like II"/>
    <property type="match status" value="1"/>
</dbReference>
<keyword evidence="2" id="KW-0732">Signal</keyword>
<dbReference type="OrthoDB" id="2513152at2"/>
<dbReference type="RefSeq" id="WP_067027929.1">
    <property type="nucleotide sequence ID" value="NZ_KQ949097.1"/>
</dbReference>
<dbReference type="InterPro" id="IPR006311">
    <property type="entry name" value="TAT_signal"/>
</dbReference>
<evidence type="ECO:0000256" key="1">
    <source>
        <dbReference type="SAM" id="MobiDB-lite"/>
    </source>
</evidence>
<comment type="caution">
    <text evidence="3">The sequence shown here is derived from an EMBL/GenBank/DDBJ whole genome shotgun (WGS) entry which is preliminary data.</text>
</comment>
<protein>
    <submittedName>
        <fullName evidence="3">Sugar ABC transporter substrate-binding protein</fullName>
    </submittedName>
</protein>
<dbReference type="Proteomes" id="UP000053260">
    <property type="component" value="Unassembled WGS sequence"/>
</dbReference>
<reference evidence="3 4" key="1">
    <citation type="submission" date="2015-10" db="EMBL/GenBank/DDBJ databases">
        <title>Draft genome sequence of Streptomyces sp. RV15, isolated from a marine sponge.</title>
        <authorList>
            <person name="Ruckert C."/>
            <person name="Abdelmohsen U.R."/>
            <person name="Winkler A."/>
            <person name="Hentschel U."/>
            <person name="Kalinowski J."/>
            <person name="Kampfer P."/>
            <person name="Glaeser S."/>
        </authorList>
    </citation>
    <scope>NUCLEOTIDE SEQUENCE [LARGE SCALE GENOMIC DNA]</scope>
    <source>
        <strain evidence="3 4">RV15</strain>
    </source>
</reference>
<keyword evidence="4" id="KW-1185">Reference proteome</keyword>
<dbReference type="PROSITE" id="PS51318">
    <property type="entry name" value="TAT"/>
    <property type="match status" value="1"/>
</dbReference>
<feature type="chain" id="PRO_5039279619" evidence="2">
    <location>
        <begin position="22"/>
        <end position="549"/>
    </location>
</feature>
<dbReference type="EMBL" id="LMXB01000075">
    <property type="protein sequence ID" value="KUO17453.1"/>
    <property type="molecule type" value="Genomic_DNA"/>
</dbReference>
<dbReference type="AlphaFoldDB" id="A0A101UV60"/>
<accession>A0A101UV60</accession>
<dbReference type="InterPro" id="IPR006059">
    <property type="entry name" value="SBP"/>
</dbReference>